<organism evidence="2 3">
    <name type="scientific">Pseudoalteromonas marina</name>
    <dbReference type="NCBI Taxonomy" id="267375"/>
    <lineage>
        <taxon>Bacteria</taxon>
        <taxon>Pseudomonadati</taxon>
        <taxon>Pseudomonadota</taxon>
        <taxon>Gammaproteobacteria</taxon>
        <taxon>Alteromonadales</taxon>
        <taxon>Pseudoalteromonadaceae</taxon>
        <taxon>Pseudoalteromonas</taxon>
    </lineage>
</organism>
<keyword evidence="3" id="KW-1185">Reference proteome</keyword>
<dbReference type="Proteomes" id="UP001177212">
    <property type="component" value="Unassembled WGS sequence"/>
</dbReference>
<protein>
    <recommendedName>
        <fullName evidence="4">Orphan protein</fullName>
    </recommendedName>
</protein>
<sequence>MRLFQILILTMISMPSFAQDDPKIEKYLSTYKKWSTSMYEFDVKKQSKHLSPELSKRLSMVGNPPTTKEAMKCRSYLVSHSFSVNGAHNTPKELNLPFGPKEDNVELNVFNECTKDKSNQITHLSGITVNISTTSNKITHYQIKTHKNSKSGFSEFSIEKEFALFEKLTEKNKNIDLKNHDFSADIERLKNQ</sequence>
<dbReference type="EMBL" id="JAUYVT010000004">
    <property type="protein sequence ID" value="MDP2564275.1"/>
    <property type="molecule type" value="Genomic_DNA"/>
</dbReference>
<evidence type="ECO:0000256" key="1">
    <source>
        <dbReference type="SAM" id="SignalP"/>
    </source>
</evidence>
<name>A0ABT9FCA9_9GAMM</name>
<gene>
    <name evidence="2" type="ORF">Q8W34_06495</name>
</gene>
<proteinExistence type="predicted"/>
<comment type="caution">
    <text evidence="2">The sequence shown here is derived from an EMBL/GenBank/DDBJ whole genome shotgun (WGS) entry which is preliminary data.</text>
</comment>
<evidence type="ECO:0000313" key="2">
    <source>
        <dbReference type="EMBL" id="MDP2564275.1"/>
    </source>
</evidence>
<evidence type="ECO:0000313" key="3">
    <source>
        <dbReference type="Proteomes" id="UP001177212"/>
    </source>
</evidence>
<feature type="signal peptide" evidence="1">
    <location>
        <begin position="1"/>
        <end position="18"/>
    </location>
</feature>
<dbReference type="RefSeq" id="WP_305471556.1">
    <property type="nucleotide sequence ID" value="NZ_JAUYVT010000004.1"/>
</dbReference>
<evidence type="ECO:0008006" key="4">
    <source>
        <dbReference type="Google" id="ProtNLM"/>
    </source>
</evidence>
<feature type="chain" id="PRO_5046391471" description="Orphan protein" evidence="1">
    <location>
        <begin position="19"/>
        <end position="192"/>
    </location>
</feature>
<reference evidence="2" key="1">
    <citation type="submission" date="2023-07" db="EMBL/GenBank/DDBJ databases">
        <title>Genome content predicts the carbon catabolic preferences of heterotrophic bacteria.</title>
        <authorList>
            <person name="Gralka M."/>
        </authorList>
    </citation>
    <scope>NUCLEOTIDE SEQUENCE</scope>
    <source>
        <strain evidence="2">4G09</strain>
    </source>
</reference>
<accession>A0ABT9FCA9</accession>
<keyword evidence="1" id="KW-0732">Signal</keyword>